<accession>A0A838Y1S3</accession>
<name>A0A838Y1S3_9GAMM</name>
<comment type="caution">
    <text evidence="1">The sequence shown here is derived from an EMBL/GenBank/DDBJ whole genome shotgun (WGS) entry which is preliminary data.</text>
</comment>
<dbReference type="PANTHER" id="PTHR35399">
    <property type="entry name" value="SLR8030 PROTEIN"/>
    <property type="match status" value="1"/>
</dbReference>
<dbReference type="PROSITE" id="PS51257">
    <property type="entry name" value="PROKAR_LIPOPROTEIN"/>
    <property type="match status" value="1"/>
</dbReference>
<dbReference type="Pfam" id="PF05787">
    <property type="entry name" value="PhoX"/>
    <property type="match status" value="1"/>
</dbReference>
<reference evidence="1 2" key="1">
    <citation type="submission" date="2020-06" db="EMBL/GenBank/DDBJ databases">
        <title>Dysbiosis in marine aquaculture revealed through microbiome analysis: reverse ecology for environmental sustainability.</title>
        <authorList>
            <person name="Haro-Moreno J.M."/>
            <person name="Coutinho F.H."/>
            <person name="Zaragoza-Solas A."/>
            <person name="Picazo A."/>
            <person name="Almagro-Moreno S."/>
            <person name="Lopez-Perez M."/>
        </authorList>
    </citation>
    <scope>NUCLEOTIDE SEQUENCE [LARGE SCALE GENOMIC DNA]</scope>
    <source>
        <strain evidence="1">MCMED-G41</strain>
    </source>
</reference>
<dbReference type="PROSITE" id="PS51318">
    <property type="entry name" value="TAT"/>
    <property type="match status" value="1"/>
</dbReference>
<dbReference type="PANTHER" id="PTHR35399:SF4">
    <property type="entry name" value="MEMBRANE PROTEIN"/>
    <property type="match status" value="1"/>
</dbReference>
<dbReference type="SUPFAM" id="SSF69304">
    <property type="entry name" value="Tricorn protease N-terminal domain"/>
    <property type="match status" value="1"/>
</dbReference>
<proteinExistence type="predicted"/>
<dbReference type="AlphaFoldDB" id="A0A838Y1S3"/>
<evidence type="ECO:0000313" key="2">
    <source>
        <dbReference type="Proteomes" id="UP000551848"/>
    </source>
</evidence>
<dbReference type="InterPro" id="IPR008557">
    <property type="entry name" value="PhoX"/>
</dbReference>
<gene>
    <name evidence="1" type="ORF">H2072_03680</name>
</gene>
<protein>
    <submittedName>
        <fullName evidence="1">DUF839 domain-containing protein</fullName>
    </submittedName>
</protein>
<dbReference type="EMBL" id="JACETL010000045">
    <property type="protein sequence ID" value="MBA4692827.1"/>
    <property type="molecule type" value="Genomic_DNA"/>
</dbReference>
<dbReference type="InterPro" id="IPR006311">
    <property type="entry name" value="TAT_signal"/>
</dbReference>
<organism evidence="1 2">
    <name type="scientific">SAR86 cluster bacterium</name>
    <dbReference type="NCBI Taxonomy" id="2030880"/>
    <lineage>
        <taxon>Bacteria</taxon>
        <taxon>Pseudomonadati</taxon>
        <taxon>Pseudomonadota</taxon>
        <taxon>Gammaproteobacteria</taxon>
        <taxon>SAR86 cluster</taxon>
    </lineage>
</organism>
<evidence type="ECO:0000313" key="1">
    <source>
        <dbReference type="EMBL" id="MBA4692827.1"/>
    </source>
</evidence>
<dbReference type="Proteomes" id="UP000551848">
    <property type="component" value="Unassembled WGS sequence"/>
</dbReference>
<sequence length="454" mass="49989">MDKSRRNFVKFTGQSSALLTLYACGGVAAKPIFKSPPTTSMAANSDFWNGALIRDPNALFDLPYGFTYRVLKTSNELMSDGIPYGRRPDGMASFQLSNGDIALVINHEIDGKDYHLNPSTAYQTSRGIPRSGGTSTLILEPNGLNLRKSQRSLSGTVDNCAGGKTPWNTWISCEETDELNHGYAFEVDPESGSLMGYKRLTNMGRFRREAIAVDLNDSQGCVYQTEDDYKGLFYRFTPQSPGILDGSGQLHALVIPSVANTSNRSGEISVGDSFNVNWAPIDDPEAKYLKTRDQGKMLGASIFSGGEGIIFTNNKDNESVIFFTCKSGGLKGYGQMWAFEPKHSKITLFYESRSKNDFWQGDNINTTPWGDLIICEDNDSNACKLLGCTPNGHMYTLGKVSGNKSSEIAGICFSPDGTKMYLNIQDEGKTIVIDGDWNLIKKYRDSLDSSQVHY</sequence>